<feature type="domain" description="KEN" evidence="3">
    <location>
        <begin position="15"/>
        <end position="104"/>
    </location>
</feature>
<dbReference type="GO" id="GO:1990604">
    <property type="term" value="C:IRE1-TRAF2-ASK1 complex"/>
    <property type="evidence" value="ECO:0007669"/>
    <property type="project" value="TreeGrafter"/>
</dbReference>
<dbReference type="GO" id="GO:0005524">
    <property type="term" value="F:ATP binding"/>
    <property type="evidence" value="ECO:0007669"/>
    <property type="project" value="UniProtKB-KW"/>
</dbReference>
<dbReference type="GO" id="GO:0051082">
    <property type="term" value="F:unfolded protein binding"/>
    <property type="evidence" value="ECO:0007669"/>
    <property type="project" value="TreeGrafter"/>
</dbReference>
<comment type="caution">
    <text evidence="4">The sequence shown here is derived from an EMBL/GenBank/DDBJ whole genome shotgun (WGS) entry which is preliminary data.</text>
</comment>
<dbReference type="Pfam" id="PF06479">
    <property type="entry name" value="Ribonuc_2-5A"/>
    <property type="match status" value="1"/>
</dbReference>
<dbReference type="GO" id="GO:0006397">
    <property type="term" value="P:mRNA processing"/>
    <property type="evidence" value="ECO:0007669"/>
    <property type="project" value="InterPro"/>
</dbReference>
<dbReference type="InterPro" id="IPR010513">
    <property type="entry name" value="KEN_dom"/>
</dbReference>
<keyword evidence="4" id="KW-0808">Transferase</keyword>
<dbReference type="GO" id="GO:0036498">
    <property type="term" value="P:IRE1-mediated unfolded protein response"/>
    <property type="evidence" value="ECO:0007669"/>
    <property type="project" value="TreeGrafter"/>
</dbReference>
<dbReference type="GO" id="GO:0004674">
    <property type="term" value="F:protein serine/threonine kinase activity"/>
    <property type="evidence" value="ECO:0007669"/>
    <property type="project" value="InterPro"/>
</dbReference>
<organism evidence="4 5">
    <name type="scientific">Trifolium medium</name>
    <dbReference type="NCBI Taxonomy" id="97028"/>
    <lineage>
        <taxon>Eukaryota</taxon>
        <taxon>Viridiplantae</taxon>
        <taxon>Streptophyta</taxon>
        <taxon>Embryophyta</taxon>
        <taxon>Tracheophyta</taxon>
        <taxon>Spermatophyta</taxon>
        <taxon>Magnoliopsida</taxon>
        <taxon>eudicotyledons</taxon>
        <taxon>Gunneridae</taxon>
        <taxon>Pentapetalae</taxon>
        <taxon>rosids</taxon>
        <taxon>fabids</taxon>
        <taxon>Fabales</taxon>
        <taxon>Fabaceae</taxon>
        <taxon>Papilionoideae</taxon>
        <taxon>50 kb inversion clade</taxon>
        <taxon>NPAAA clade</taxon>
        <taxon>Hologalegina</taxon>
        <taxon>IRL clade</taxon>
        <taxon>Trifolieae</taxon>
        <taxon>Trifolium</taxon>
    </lineage>
</organism>
<sequence length="104" mass="12165">PKAIEVLHHPFFWSSETRLSFLRDTSDRVELEDKNLSSGLLRALESIATTALGGKWDENMEPTFIANISRYRRYKFNSVRDLLRVMRNKLNHYGELPQEIQVLS</sequence>
<dbReference type="Gene3D" id="1.20.1440.180">
    <property type="entry name" value="KEN domain"/>
    <property type="match status" value="1"/>
</dbReference>
<dbReference type="PROSITE" id="PS51392">
    <property type="entry name" value="KEN"/>
    <property type="match status" value="1"/>
</dbReference>
<evidence type="ECO:0000313" key="5">
    <source>
        <dbReference type="Proteomes" id="UP000265520"/>
    </source>
</evidence>
<dbReference type="AlphaFoldDB" id="A0A392MYC7"/>
<dbReference type="InterPro" id="IPR045133">
    <property type="entry name" value="IRE1/2-like"/>
</dbReference>
<protein>
    <submittedName>
        <fullName evidence="4">Serine/threonine-protein kinase/endoribonuclease IRE1a-like</fullName>
    </submittedName>
</protein>
<dbReference type="PANTHER" id="PTHR13954:SF26">
    <property type="entry name" value="SERINE_THREONINE KINASE DOMAIN PROTEIN"/>
    <property type="match status" value="1"/>
</dbReference>
<dbReference type="PANTHER" id="PTHR13954">
    <property type="entry name" value="IRE1-RELATED"/>
    <property type="match status" value="1"/>
</dbReference>
<gene>
    <name evidence="4" type="ORF">A2U01_0012860</name>
</gene>
<keyword evidence="5" id="KW-1185">Reference proteome</keyword>
<feature type="non-terminal residue" evidence="4">
    <location>
        <position position="1"/>
    </location>
</feature>
<dbReference type="GO" id="GO:0004521">
    <property type="term" value="F:RNA endonuclease activity"/>
    <property type="evidence" value="ECO:0007669"/>
    <property type="project" value="InterPro"/>
</dbReference>
<evidence type="ECO:0000256" key="2">
    <source>
        <dbReference type="ARBA" id="ARBA00022840"/>
    </source>
</evidence>
<accession>A0A392MYC7</accession>
<reference evidence="4 5" key="1">
    <citation type="journal article" date="2018" name="Front. Plant Sci.">
        <title>Red Clover (Trifolium pratense) and Zigzag Clover (T. medium) - A Picture of Genomic Similarities and Differences.</title>
        <authorList>
            <person name="Dluhosova J."/>
            <person name="Istvanek J."/>
            <person name="Nedelnik J."/>
            <person name="Repkova J."/>
        </authorList>
    </citation>
    <scope>NUCLEOTIDE SEQUENCE [LARGE SCALE GENOMIC DNA]</scope>
    <source>
        <strain evidence="5">cv. 10/8</strain>
        <tissue evidence="4">Leaf</tissue>
    </source>
</reference>
<evidence type="ECO:0000313" key="4">
    <source>
        <dbReference type="EMBL" id="MCH91929.1"/>
    </source>
</evidence>
<proteinExistence type="predicted"/>
<dbReference type="Proteomes" id="UP000265520">
    <property type="component" value="Unassembled WGS sequence"/>
</dbReference>
<evidence type="ECO:0000256" key="1">
    <source>
        <dbReference type="ARBA" id="ARBA00022741"/>
    </source>
</evidence>
<keyword evidence="1" id="KW-0547">Nucleotide-binding</keyword>
<keyword evidence="2" id="KW-0067">ATP-binding</keyword>
<keyword evidence="4" id="KW-0418">Kinase</keyword>
<evidence type="ECO:0000259" key="3">
    <source>
        <dbReference type="PROSITE" id="PS51392"/>
    </source>
</evidence>
<name>A0A392MYC7_9FABA</name>
<dbReference type="InterPro" id="IPR038357">
    <property type="entry name" value="KEN_sf"/>
</dbReference>
<dbReference type="EMBL" id="LXQA010021471">
    <property type="protein sequence ID" value="MCH91929.1"/>
    <property type="molecule type" value="Genomic_DNA"/>
</dbReference>